<protein>
    <submittedName>
        <fullName evidence="8">D-galactonate transporter</fullName>
    </submittedName>
</protein>
<evidence type="ECO:0000256" key="6">
    <source>
        <dbReference type="SAM" id="Phobius"/>
    </source>
</evidence>
<comment type="caution">
    <text evidence="8">The sequence shown here is derived from an EMBL/GenBank/DDBJ whole genome shotgun (WGS) entry which is preliminary data.</text>
</comment>
<dbReference type="CDD" id="cd17319">
    <property type="entry name" value="MFS_ExuT_GudP_like"/>
    <property type="match status" value="1"/>
</dbReference>
<feature type="transmembrane region" description="Helical" evidence="6">
    <location>
        <begin position="159"/>
        <end position="182"/>
    </location>
</feature>
<evidence type="ECO:0000313" key="8">
    <source>
        <dbReference type="EMBL" id="SAL24966.1"/>
    </source>
</evidence>
<feature type="transmembrane region" description="Helical" evidence="6">
    <location>
        <begin position="95"/>
        <end position="121"/>
    </location>
</feature>
<feature type="transmembrane region" description="Helical" evidence="6">
    <location>
        <begin position="53"/>
        <end position="75"/>
    </location>
</feature>
<dbReference type="RefSeq" id="WP_374729732.1">
    <property type="nucleotide sequence ID" value="NZ_FCNW02000004.1"/>
</dbReference>
<proteinExistence type="predicted"/>
<dbReference type="PANTHER" id="PTHR11662">
    <property type="entry name" value="SOLUTE CARRIER FAMILY 17"/>
    <property type="match status" value="1"/>
</dbReference>
<feature type="transmembrane region" description="Helical" evidence="6">
    <location>
        <begin position="188"/>
        <end position="209"/>
    </location>
</feature>
<evidence type="ECO:0000256" key="4">
    <source>
        <dbReference type="ARBA" id="ARBA00022989"/>
    </source>
</evidence>
<dbReference type="Proteomes" id="UP000054977">
    <property type="component" value="Unassembled WGS sequence"/>
</dbReference>
<dbReference type="Pfam" id="PF07690">
    <property type="entry name" value="MFS_1"/>
    <property type="match status" value="1"/>
</dbReference>
<sequence>MNEKTIDAGYVARSMSATIAPTRARYGIMVMLFFMTAMNYADRATLSITGSAIKAQFGVSSVTLGYMFSAFAWTYVLAQLPGGSLLDRFGSKRTYAVSIFLWSCLTFTMGTLAGLPAALAIASMFGLRVLIGIAEAPVFPANSRIVATWFPASERGFTAAAFTSSAYFATVAFAPLMGWITHSYGWQYVYFVMGLLGVTLVAIWMRVMFPPRQHPRINEAELAYIRDGGALIDLDEPRGTAGSSASVKPRGDTRSKLKQILSNRMMLGILIGQYCVTTLTYFFLTWFPIYLVQERHMSILKTGLVASIPAIAGFCGGMLGGYVSDRLLKKYGMSLTAARKIPLVSGMVLSMTMVLCNYVGSEVAVVALMALAFFGKGFGALGWAVMADVIPKQATGLCGSLFNGIGNVAGIVTPIAIGYLIQGTGSFAAALVYVAAHAFGAIFCYLVVVGPIRRLELREDTHSNASTEGASK</sequence>
<evidence type="ECO:0000256" key="3">
    <source>
        <dbReference type="ARBA" id="ARBA00022692"/>
    </source>
</evidence>
<dbReference type="SUPFAM" id="SSF103473">
    <property type="entry name" value="MFS general substrate transporter"/>
    <property type="match status" value="1"/>
</dbReference>
<reference evidence="8" key="1">
    <citation type="submission" date="2016-01" db="EMBL/GenBank/DDBJ databases">
        <authorList>
            <person name="Peeters C."/>
        </authorList>
    </citation>
    <scope>NUCLEOTIDE SEQUENCE [LARGE SCALE GENOMIC DNA]</scope>
    <source>
        <strain evidence="8">LMG 22934</strain>
    </source>
</reference>
<keyword evidence="4 6" id="KW-1133">Transmembrane helix</keyword>
<feature type="domain" description="Major facilitator superfamily (MFS) profile" evidence="7">
    <location>
        <begin position="28"/>
        <end position="453"/>
    </location>
</feature>
<dbReference type="GO" id="GO:0022857">
    <property type="term" value="F:transmembrane transporter activity"/>
    <property type="evidence" value="ECO:0007669"/>
    <property type="project" value="InterPro"/>
</dbReference>
<feature type="transmembrane region" description="Helical" evidence="6">
    <location>
        <begin position="304"/>
        <end position="323"/>
    </location>
</feature>
<evidence type="ECO:0000313" key="9">
    <source>
        <dbReference type="Proteomes" id="UP000054977"/>
    </source>
</evidence>
<feature type="transmembrane region" description="Helical" evidence="6">
    <location>
        <begin position="265"/>
        <end position="284"/>
    </location>
</feature>
<evidence type="ECO:0000259" key="7">
    <source>
        <dbReference type="PROSITE" id="PS50850"/>
    </source>
</evidence>
<dbReference type="GO" id="GO:0005886">
    <property type="term" value="C:plasma membrane"/>
    <property type="evidence" value="ECO:0007669"/>
    <property type="project" value="UniProtKB-SubCell"/>
</dbReference>
<dbReference type="AlphaFoldDB" id="A0A158FYQ7"/>
<accession>A0A158FYQ7</accession>
<evidence type="ECO:0000256" key="1">
    <source>
        <dbReference type="ARBA" id="ARBA00004651"/>
    </source>
</evidence>
<dbReference type="InterPro" id="IPR036259">
    <property type="entry name" value="MFS_trans_sf"/>
</dbReference>
<feature type="transmembrane region" description="Helical" evidence="6">
    <location>
        <begin position="24"/>
        <end position="41"/>
    </location>
</feature>
<feature type="transmembrane region" description="Helical" evidence="6">
    <location>
        <begin position="401"/>
        <end position="421"/>
    </location>
</feature>
<feature type="transmembrane region" description="Helical" evidence="6">
    <location>
        <begin position="366"/>
        <end position="389"/>
    </location>
</feature>
<feature type="transmembrane region" description="Helical" evidence="6">
    <location>
        <begin position="427"/>
        <end position="448"/>
    </location>
</feature>
<dbReference type="PANTHER" id="PTHR11662:SF399">
    <property type="entry name" value="FI19708P1-RELATED"/>
    <property type="match status" value="1"/>
</dbReference>
<keyword evidence="3 6" id="KW-0812">Transmembrane</keyword>
<dbReference type="EMBL" id="FCNW02000004">
    <property type="protein sequence ID" value="SAL24966.1"/>
    <property type="molecule type" value="Genomic_DNA"/>
</dbReference>
<dbReference type="InterPro" id="IPR050382">
    <property type="entry name" value="MFS_Na/Anion_cotransporter"/>
</dbReference>
<evidence type="ECO:0000256" key="5">
    <source>
        <dbReference type="ARBA" id="ARBA00023136"/>
    </source>
</evidence>
<gene>
    <name evidence="8" type="ORF">AWB65_01411</name>
</gene>
<dbReference type="PIRSF" id="PIRSF002808">
    <property type="entry name" value="Hexose_phosphate_transp"/>
    <property type="match status" value="1"/>
</dbReference>
<name>A0A158FYQ7_9BURK</name>
<dbReference type="InterPro" id="IPR020846">
    <property type="entry name" value="MFS_dom"/>
</dbReference>
<dbReference type="STRING" id="326474.AWB65_01411"/>
<dbReference type="PROSITE" id="PS50850">
    <property type="entry name" value="MFS"/>
    <property type="match status" value="1"/>
</dbReference>
<keyword evidence="9" id="KW-1185">Reference proteome</keyword>
<dbReference type="NCBIfam" id="TIGR00893">
    <property type="entry name" value="2A0114"/>
    <property type="match status" value="1"/>
</dbReference>
<feature type="transmembrane region" description="Helical" evidence="6">
    <location>
        <begin position="343"/>
        <end position="360"/>
    </location>
</feature>
<comment type="subcellular location">
    <subcellularLocation>
        <location evidence="1">Cell membrane</location>
        <topology evidence="1">Multi-pass membrane protein</topology>
    </subcellularLocation>
</comment>
<keyword evidence="2" id="KW-1003">Cell membrane</keyword>
<dbReference type="Gene3D" id="1.20.1250.20">
    <property type="entry name" value="MFS general substrate transporter like domains"/>
    <property type="match status" value="2"/>
</dbReference>
<dbReference type="InterPro" id="IPR000849">
    <property type="entry name" value="Sugar_P_transporter"/>
</dbReference>
<dbReference type="InterPro" id="IPR011701">
    <property type="entry name" value="MFS"/>
</dbReference>
<keyword evidence="5 6" id="KW-0472">Membrane</keyword>
<organism evidence="8 9">
    <name type="scientific">Caballeronia humi</name>
    <dbReference type="NCBI Taxonomy" id="326474"/>
    <lineage>
        <taxon>Bacteria</taxon>
        <taxon>Pseudomonadati</taxon>
        <taxon>Pseudomonadota</taxon>
        <taxon>Betaproteobacteria</taxon>
        <taxon>Burkholderiales</taxon>
        <taxon>Burkholderiaceae</taxon>
        <taxon>Caballeronia</taxon>
    </lineage>
</organism>
<evidence type="ECO:0000256" key="2">
    <source>
        <dbReference type="ARBA" id="ARBA00022475"/>
    </source>
</evidence>